<dbReference type="GO" id="GO:0016787">
    <property type="term" value="F:hydrolase activity"/>
    <property type="evidence" value="ECO:0007669"/>
    <property type="project" value="UniProtKB-KW"/>
</dbReference>
<dbReference type="AlphaFoldDB" id="A0A812TS99"/>
<keyword evidence="2" id="KW-0378">Hydrolase</keyword>
<evidence type="ECO:0000313" key="7">
    <source>
        <dbReference type="Proteomes" id="UP000649617"/>
    </source>
</evidence>
<proteinExistence type="predicted"/>
<dbReference type="SUPFAM" id="SSF52540">
    <property type="entry name" value="P-loop containing nucleoside triphosphate hydrolases"/>
    <property type="match status" value="1"/>
</dbReference>
<evidence type="ECO:0000313" key="6">
    <source>
        <dbReference type="EMBL" id="CAE7536007.1"/>
    </source>
</evidence>
<evidence type="ECO:0000256" key="1">
    <source>
        <dbReference type="ARBA" id="ARBA00022741"/>
    </source>
</evidence>
<name>A0A812TS99_SYMPI</name>
<dbReference type="InterPro" id="IPR011545">
    <property type="entry name" value="DEAD/DEAH_box_helicase_dom"/>
</dbReference>
<dbReference type="InterPro" id="IPR050079">
    <property type="entry name" value="DEAD_box_RNA_helicase"/>
</dbReference>
<dbReference type="InterPro" id="IPR027417">
    <property type="entry name" value="P-loop_NTPase"/>
</dbReference>
<accession>A0A812TS99</accession>
<keyword evidence="7" id="KW-1185">Reference proteome</keyword>
<reference evidence="6" key="1">
    <citation type="submission" date="2021-02" db="EMBL/GenBank/DDBJ databases">
        <authorList>
            <person name="Dougan E. K."/>
            <person name="Rhodes N."/>
            <person name="Thang M."/>
            <person name="Chan C."/>
        </authorList>
    </citation>
    <scope>NUCLEOTIDE SEQUENCE</scope>
</reference>
<comment type="caution">
    <text evidence="6">The sequence shown here is derived from an EMBL/GenBank/DDBJ whole genome shotgun (WGS) entry which is preliminary data.</text>
</comment>
<sequence length="87" mass="9437">MAKMHSDAAFSDFLRTELVMGLRSVDIFLPNAIQANAIPLALAGRDLMVVAQTGSGKTLTFLLPILQKLTERGVQGSVSRYLARFAD</sequence>
<evidence type="ECO:0000259" key="5">
    <source>
        <dbReference type="Pfam" id="PF00270"/>
    </source>
</evidence>
<organism evidence="6 7">
    <name type="scientific">Symbiodinium pilosum</name>
    <name type="common">Dinoflagellate</name>
    <dbReference type="NCBI Taxonomy" id="2952"/>
    <lineage>
        <taxon>Eukaryota</taxon>
        <taxon>Sar</taxon>
        <taxon>Alveolata</taxon>
        <taxon>Dinophyceae</taxon>
        <taxon>Suessiales</taxon>
        <taxon>Symbiodiniaceae</taxon>
        <taxon>Symbiodinium</taxon>
    </lineage>
</organism>
<dbReference type="Proteomes" id="UP000649617">
    <property type="component" value="Unassembled WGS sequence"/>
</dbReference>
<dbReference type="OrthoDB" id="1191041at2759"/>
<dbReference type="PANTHER" id="PTHR47959:SF13">
    <property type="entry name" value="ATP-DEPENDENT RNA HELICASE RHLE"/>
    <property type="match status" value="1"/>
</dbReference>
<protein>
    <submittedName>
        <fullName evidence="6">VAD1 protein</fullName>
    </submittedName>
</protein>
<keyword evidence="4" id="KW-0067">ATP-binding</keyword>
<dbReference type="Pfam" id="PF00270">
    <property type="entry name" value="DEAD"/>
    <property type="match status" value="1"/>
</dbReference>
<dbReference type="GO" id="GO:0005524">
    <property type="term" value="F:ATP binding"/>
    <property type="evidence" value="ECO:0007669"/>
    <property type="project" value="UniProtKB-KW"/>
</dbReference>
<dbReference type="Gene3D" id="3.40.50.300">
    <property type="entry name" value="P-loop containing nucleotide triphosphate hydrolases"/>
    <property type="match status" value="1"/>
</dbReference>
<dbReference type="EMBL" id="CAJNIZ010032225">
    <property type="protein sequence ID" value="CAE7536007.1"/>
    <property type="molecule type" value="Genomic_DNA"/>
</dbReference>
<dbReference type="GO" id="GO:0005829">
    <property type="term" value="C:cytosol"/>
    <property type="evidence" value="ECO:0007669"/>
    <property type="project" value="TreeGrafter"/>
</dbReference>
<dbReference type="PANTHER" id="PTHR47959">
    <property type="entry name" value="ATP-DEPENDENT RNA HELICASE RHLE-RELATED"/>
    <property type="match status" value="1"/>
</dbReference>
<keyword evidence="3" id="KW-0347">Helicase</keyword>
<dbReference type="GO" id="GO:0003724">
    <property type="term" value="F:RNA helicase activity"/>
    <property type="evidence" value="ECO:0007669"/>
    <property type="project" value="TreeGrafter"/>
</dbReference>
<evidence type="ECO:0000256" key="3">
    <source>
        <dbReference type="ARBA" id="ARBA00022806"/>
    </source>
</evidence>
<keyword evidence="1" id="KW-0547">Nucleotide-binding</keyword>
<evidence type="ECO:0000256" key="2">
    <source>
        <dbReference type="ARBA" id="ARBA00022801"/>
    </source>
</evidence>
<dbReference type="GO" id="GO:0003676">
    <property type="term" value="F:nucleic acid binding"/>
    <property type="evidence" value="ECO:0007669"/>
    <property type="project" value="InterPro"/>
</dbReference>
<evidence type="ECO:0000256" key="4">
    <source>
        <dbReference type="ARBA" id="ARBA00022840"/>
    </source>
</evidence>
<feature type="domain" description="DEAD/DEAH-box helicase" evidence="5">
    <location>
        <begin position="32"/>
        <end position="74"/>
    </location>
</feature>
<gene>
    <name evidence="6" type="primary">VAD1</name>
    <name evidence="6" type="ORF">SPIL2461_LOCUS14171</name>
</gene>